<evidence type="ECO:0000313" key="3">
    <source>
        <dbReference type="Proteomes" id="UP000799538"/>
    </source>
</evidence>
<keyword evidence="3" id="KW-1185">Reference proteome</keyword>
<dbReference type="PANTHER" id="PTHR47260">
    <property type="entry name" value="UPF0644 PROTEIN PB2B4.06"/>
    <property type="match status" value="1"/>
</dbReference>
<dbReference type="CDD" id="cd03443">
    <property type="entry name" value="PaaI_thioesterase"/>
    <property type="match status" value="1"/>
</dbReference>
<protein>
    <recommendedName>
        <fullName evidence="1">Thioesterase domain-containing protein</fullName>
    </recommendedName>
</protein>
<dbReference type="InterPro" id="IPR006683">
    <property type="entry name" value="Thioestr_dom"/>
</dbReference>
<accession>A0A6A6GBB0</accession>
<gene>
    <name evidence="2" type="ORF">BDZ85DRAFT_319298</name>
</gene>
<dbReference type="AlphaFoldDB" id="A0A6A6GBB0"/>
<reference evidence="3" key="1">
    <citation type="journal article" date="2020" name="Stud. Mycol.">
        <title>101 Dothideomycetes genomes: A test case for predicting lifestyles and emergence of pathogens.</title>
        <authorList>
            <person name="Haridas S."/>
            <person name="Albert R."/>
            <person name="Binder M."/>
            <person name="Bloem J."/>
            <person name="LaButti K."/>
            <person name="Salamov A."/>
            <person name="Andreopoulos B."/>
            <person name="Baker S."/>
            <person name="Barry K."/>
            <person name="Bills G."/>
            <person name="Bluhm B."/>
            <person name="Cannon C."/>
            <person name="Castanera R."/>
            <person name="Culley D."/>
            <person name="Daum C."/>
            <person name="Ezra D."/>
            <person name="Gonzalez J."/>
            <person name="Henrissat B."/>
            <person name="Kuo A."/>
            <person name="Liang C."/>
            <person name="Lipzen A."/>
            <person name="Lutzoni F."/>
            <person name="Magnuson J."/>
            <person name="Mondo S."/>
            <person name="Nolan M."/>
            <person name="Ohm R."/>
            <person name="Pangilinan J."/>
            <person name="Park H.-J."/>
            <person name="Ramirez L."/>
            <person name="Alfaro M."/>
            <person name="Sun H."/>
            <person name="Tritt A."/>
            <person name="Yoshinaga Y."/>
            <person name="Zwiers L.-H."/>
            <person name="Turgeon B."/>
            <person name="Goodwin S."/>
            <person name="Spatafora J."/>
            <person name="Crous P."/>
            <person name="Grigoriev I."/>
        </authorList>
    </citation>
    <scope>NUCLEOTIDE SEQUENCE [LARGE SCALE GENOMIC DNA]</scope>
    <source>
        <strain evidence="3">CECT 20119</strain>
    </source>
</reference>
<evidence type="ECO:0000313" key="2">
    <source>
        <dbReference type="EMBL" id="KAF2223001.1"/>
    </source>
</evidence>
<name>A0A6A6GBB0_9PEZI</name>
<proteinExistence type="predicted"/>
<organism evidence="2 3">
    <name type="scientific">Elsinoe ampelina</name>
    <dbReference type="NCBI Taxonomy" id="302913"/>
    <lineage>
        <taxon>Eukaryota</taxon>
        <taxon>Fungi</taxon>
        <taxon>Dikarya</taxon>
        <taxon>Ascomycota</taxon>
        <taxon>Pezizomycotina</taxon>
        <taxon>Dothideomycetes</taxon>
        <taxon>Dothideomycetidae</taxon>
        <taxon>Myriangiales</taxon>
        <taxon>Elsinoaceae</taxon>
        <taxon>Elsinoe</taxon>
    </lineage>
</organism>
<feature type="domain" description="Thioesterase" evidence="1">
    <location>
        <begin position="150"/>
        <end position="242"/>
    </location>
</feature>
<dbReference type="Pfam" id="PF03061">
    <property type="entry name" value="4HBT"/>
    <property type="match status" value="1"/>
</dbReference>
<dbReference type="OrthoDB" id="506431at2759"/>
<dbReference type="Proteomes" id="UP000799538">
    <property type="component" value="Unassembled WGS sequence"/>
</dbReference>
<evidence type="ECO:0000259" key="1">
    <source>
        <dbReference type="Pfam" id="PF03061"/>
    </source>
</evidence>
<dbReference type="PANTHER" id="PTHR47260:SF3">
    <property type="entry name" value="THIOESTERASE FAMILY PROTEIN (AFU_ORTHOLOGUE AFUA_7G03960)"/>
    <property type="match status" value="1"/>
</dbReference>
<dbReference type="InterPro" id="IPR029069">
    <property type="entry name" value="HotDog_dom_sf"/>
</dbReference>
<dbReference type="Gene3D" id="3.10.129.10">
    <property type="entry name" value="Hotdog Thioesterase"/>
    <property type="match status" value="1"/>
</dbReference>
<sequence>MFKRPPLHQIHHGSIIIPRATFRHFTTSPPLRVPPTDRADFFHHFLTTTPPPQDSITYFSSSPWTSLILSDPTYEPLPFYSRHPLPTTENAIFSTLSTPTTIPHLLALRRRDLRTPSPLTPGVPTTKPALVLPEVLALLALRPGLNAHPGICHGGFQGVILDEITRFLILAHHDNVLQGLEGEEGERRRRGPRERHFTLKWEVEYLAPVTTPRDVLVRAQLVRRVGRKWVCGADVVDQEGRVLVRGESLWVTAKGKGEESGEGGGGGE</sequence>
<dbReference type="InterPro" id="IPR052061">
    <property type="entry name" value="PTE-AB_protein"/>
</dbReference>
<dbReference type="EMBL" id="ML992507">
    <property type="protein sequence ID" value="KAF2223001.1"/>
    <property type="molecule type" value="Genomic_DNA"/>
</dbReference>
<dbReference type="SUPFAM" id="SSF54637">
    <property type="entry name" value="Thioesterase/thiol ester dehydrase-isomerase"/>
    <property type="match status" value="1"/>
</dbReference>